<gene>
    <name evidence="1" type="ORF">M9H77_26880</name>
</gene>
<name>A0ACC0ACC8_CATRO</name>
<evidence type="ECO:0000313" key="1">
    <source>
        <dbReference type="EMBL" id="KAI5658087.1"/>
    </source>
</evidence>
<evidence type="ECO:0000313" key="2">
    <source>
        <dbReference type="Proteomes" id="UP001060085"/>
    </source>
</evidence>
<dbReference type="EMBL" id="CM044706">
    <property type="protein sequence ID" value="KAI5658087.1"/>
    <property type="molecule type" value="Genomic_DNA"/>
</dbReference>
<organism evidence="1 2">
    <name type="scientific">Catharanthus roseus</name>
    <name type="common">Madagascar periwinkle</name>
    <name type="synonym">Vinca rosea</name>
    <dbReference type="NCBI Taxonomy" id="4058"/>
    <lineage>
        <taxon>Eukaryota</taxon>
        <taxon>Viridiplantae</taxon>
        <taxon>Streptophyta</taxon>
        <taxon>Embryophyta</taxon>
        <taxon>Tracheophyta</taxon>
        <taxon>Spermatophyta</taxon>
        <taxon>Magnoliopsida</taxon>
        <taxon>eudicotyledons</taxon>
        <taxon>Gunneridae</taxon>
        <taxon>Pentapetalae</taxon>
        <taxon>asterids</taxon>
        <taxon>lamiids</taxon>
        <taxon>Gentianales</taxon>
        <taxon>Apocynaceae</taxon>
        <taxon>Rauvolfioideae</taxon>
        <taxon>Vinceae</taxon>
        <taxon>Catharanthinae</taxon>
        <taxon>Catharanthus</taxon>
    </lineage>
</organism>
<comment type="caution">
    <text evidence="1">The sequence shown here is derived from an EMBL/GenBank/DDBJ whole genome shotgun (WGS) entry which is preliminary data.</text>
</comment>
<proteinExistence type="predicted"/>
<protein>
    <submittedName>
        <fullName evidence="1">Uncharacterized protein</fullName>
    </submittedName>
</protein>
<reference evidence="2" key="1">
    <citation type="journal article" date="2023" name="Nat. Plants">
        <title>Single-cell RNA sequencing provides a high-resolution roadmap for understanding the multicellular compartmentation of specialized metabolism.</title>
        <authorList>
            <person name="Sun S."/>
            <person name="Shen X."/>
            <person name="Li Y."/>
            <person name="Li Y."/>
            <person name="Wang S."/>
            <person name="Li R."/>
            <person name="Zhang H."/>
            <person name="Shen G."/>
            <person name="Guo B."/>
            <person name="Wei J."/>
            <person name="Xu J."/>
            <person name="St-Pierre B."/>
            <person name="Chen S."/>
            <person name="Sun C."/>
        </authorList>
    </citation>
    <scope>NUCLEOTIDE SEQUENCE [LARGE SCALE GENOMIC DNA]</scope>
</reference>
<sequence length="176" mass="19998">MARYLKNGLLVKTPKGSVKTKDIINSCVKRKKGHWKRDNSFFSPRIGGLTPRTGSTRHEERRKKLAMSNGPHQTGLHQACIKTVRAHSLRAKVYKSISVRNTANVGKFTAQPGSEFPFKAIYLFYFKKAKLCEWLKSDQNHASLVKIKIWKLKGQMVLISIVPSSLEALEQFKESI</sequence>
<accession>A0ACC0ACC8</accession>
<dbReference type="Proteomes" id="UP001060085">
    <property type="component" value="Linkage Group LG06"/>
</dbReference>
<keyword evidence="2" id="KW-1185">Reference proteome</keyword>